<dbReference type="EMBL" id="VUNM01000005">
    <property type="protein sequence ID" value="MST88748.1"/>
    <property type="molecule type" value="Genomic_DNA"/>
</dbReference>
<dbReference type="RefSeq" id="WP_154514712.1">
    <property type="nucleotide sequence ID" value="NZ_JAXFJJ010000016.1"/>
</dbReference>
<evidence type="ECO:0000313" key="3">
    <source>
        <dbReference type="Proteomes" id="UP000442619"/>
    </source>
</evidence>
<sequence length="406" mass="47663">MMDLSDYAMVEGHPKYKQAIKREHAIYTRAYDIRTPFVRDYTRLIFSQGYRRLKNKTQVFFAVDDDHVCTRLEHVNLVSSIANTIARELKLNTELTQAIATGHDIGHAPFGHGGERILKDISQHYHLEPFWHERNSLHFVDDIEVLEDDYHHFYNLDLTYAVRDGIIAHCGEMQQALITPRDEVIDLQKDFTRPGMFEPYTYEGCVVKMSDKIAYLARDIEDALRLHIIDHNEVNALRDELNSLGGYQFNAINNGSVVNYFIQDVIHHSSSAGIGLSEEAYRKMHIIMNFNYKHIYLIKRVDIHNNYVKLMMNSLFEFLYDYYQSPTFLEDLKDDRDQYHTLITHYLAHLEKHAQFPHIPRNPNYENKVIYDFEHDPQAITKSILDYLAGMTDTFLIKSFNELLSF</sequence>
<feature type="domain" description="HD" evidence="1">
    <location>
        <begin position="71"/>
        <end position="216"/>
    </location>
</feature>
<dbReference type="PROSITE" id="PS51831">
    <property type="entry name" value="HD"/>
    <property type="match status" value="1"/>
</dbReference>
<dbReference type="Proteomes" id="UP000442619">
    <property type="component" value="Unassembled WGS sequence"/>
</dbReference>
<gene>
    <name evidence="2" type="ORF">FYJ79_04010</name>
</gene>
<evidence type="ECO:0000259" key="1">
    <source>
        <dbReference type="PROSITE" id="PS51831"/>
    </source>
</evidence>
<organism evidence="2 3">
    <name type="scientific">Sharpea porci</name>
    <dbReference type="NCBI Taxonomy" id="2652286"/>
    <lineage>
        <taxon>Bacteria</taxon>
        <taxon>Bacillati</taxon>
        <taxon>Bacillota</taxon>
        <taxon>Erysipelotrichia</taxon>
        <taxon>Erysipelotrichales</taxon>
        <taxon>Coprobacillaceae</taxon>
        <taxon>Sharpea</taxon>
    </lineage>
</organism>
<dbReference type="Gene3D" id="1.10.3210.10">
    <property type="entry name" value="Hypothetical protein af1432"/>
    <property type="match status" value="1"/>
</dbReference>
<dbReference type="AlphaFoldDB" id="A0A844FS25"/>
<dbReference type="Pfam" id="PF01966">
    <property type="entry name" value="HD"/>
    <property type="match status" value="1"/>
</dbReference>
<dbReference type="PANTHER" id="PTHR35795:SF1">
    <property type="entry name" value="BIS(5'-NUCLEOSYL)-TETRAPHOSPHATASE, SYMMETRICAL"/>
    <property type="match status" value="1"/>
</dbReference>
<name>A0A844FS25_9FIRM</name>
<evidence type="ECO:0000313" key="2">
    <source>
        <dbReference type="EMBL" id="MST88748.1"/>
    </source>
</evidence>
<keyword evidence="3" id="KW-1185">Reference proteome</keyword>
<accession>A0A844FS25</accession>
<protein>
    <submittedName>
        <fullName evidence="2">HD domain-containing protein</fullName>
    </submittedName>
</protein>
<dbReference type="InterPro" id="IPR006674">
    <property type="entry name" value="HD_domain"/>
</dbReference>
<reference evidence="2 3" key="1">
    <citation type="submission" date="2019-08" db="EMBL/GenBank/DDBJ databases">
        <title>In-depth cultivation of the pig gut microbiome towards novel bacterial diversity and tailored functional studies.</title>
        <authorList>
            <person name="Wylensek D."/>
            <person name="Hitch T.C.A."/>
            <person name="Clavel T."/>
        </authorList>
    </citation>
    <scope>NUCLEOTIDE SEQUENCE [LARGE SCALE GENOMIC DNA]</scope>
    <source>
        <strain evidence="2 3">CA-Schmier-601-WT-3</strain>
    </source>
</reference>
<dbReference type="InterPro" id="IPR051094">
    <property type="entry name" value="Diverse_Catalytic_Enzymes"/>
</dbReference>
<dbReference type="SUPFAM" id="SSF109604">
    <property type="entry name" value="HD-domain/PDEase-like"/>
    <property type="match status" value="1"/>
</dbReference>
<dbReference type="PANTHER" id="PTHR35795">
    <property type="entry name" value="SLR1885 PROTEIN"/>
    <property type="match status" value="1"/>
</dbReference>
<proteinExistence type="predicted"/>
<comment type="caution">
    <text evidence="2">The sequence shown here is derived from an EMBL/GenBank/DDBJ whole genome shotgun (WGS) entry which is preliminary data.</text>
</comment>